<comment type="caution">
    <text evidence="6">The sequence shown here is derived from an EMBL/GenBank/DDBJ whole genome shotgun (WGS) entry which is preliminary data.</text>
</comment>
<dbReference type="GO" id="GO:0046872">
    <property type="term" value="F:metal ion binding"/>
    <property type="evidence" value="ECO:0007669"/>
    <property type="project" value="UniProtKB-KW"/>
</dbReference>
<sequence length="492" mass="55197">MTKNANGVKPNIVFILSDDQGAWALGCAGNKEVLTPNLDALANRGMRFDHFFCASPVCSPARASILTGRIPSQHGVHDWIRSGNVNKEPLPEDIRHRGVFADENISIDYLKGLPSYTELLANHGYVCALSGKWHLGNSTTPQKGFSHWYSIARGGCSYMEPDVVEEGEVKIENRYITDLITENAIRFLDEFENGEQPFYLSVHYTAPHSPWESSEHPETYLSMYNDCPFESVPELPYHPNQNNTAPRGTGERRKELLRGYYASITAMDTGIGQIMAKLDRMGIRDNTLIIFMSDNGMNMGHHGIWGKGNGTLPLNMFDTSVKVPAIFSHPGCIPEGQTNEELVSQYDVFPTLLEYVGISNPYESSLPGRSFLPLLQGQEQTCRNNVVIFDEYGPVRMIRSKDWKYIHRYPYGPHELYDLKNDPEETKNRIDDPANKDILASLRIQLGDWFRHYVIPDKNGALEPVTGFGQLTSVGPGQPVGGSFKELTKEAY</sequence>
<keyword evidence="2" id="KW-0479">Metal-binding</keyword>
<dbReference type="InterPro" id="IPR017850">
    <property type="entry name" value="Alkaline_phosphatase_core_sf"/>
</dbReference>
<dbReference type="CDD" id="cd16149">
    <property type="entry name" value="sulfatase_like"/>
    <property type="match status" value="1"/>
</dbReference>
<dbReference type="OrthoDB" id="9762324at2"/>
<evidence type="ECO:0000256" key="2">
    <source>
        <dbReference type="ARBA" id="ARBA00022723"/>
    </source>
</evidence>
<name>A0A3B0CHF5_9BACL</name>
<dbReference type="PANTHER" id="PTHR42693:SF33">
    <property type="entry name" value="ARYLSULFATASE"/>
    <property type="match status" value="1"/>
</dbReference>
<gene>
    <name evidence="6" type="ORF">D7M11_13770</name>
</gene>
<dbReference type="AlphaFoldDB" id="A0A3B0CHF5"/>
<evidence type="ECO:0000313" key="7">
    <source>
        <dbReference type="Proteomes" id="UP000282311"/>
    </source>
</evidence>
<dbReference type="InterPro" id="IPR000917">
    <property type="entry name" value="Sulfatase_N"/>
</dbReference>
<keyword evidence="3" id="KW-0378">Hydrolase</keyword>
<dbReference type="GO" id="GO:0004065">
    <property type="term" value="F:arylsulfatase activity"/>
    <property type="evidence" value="ECO:0007669"/>
    <property type="project" value="TreeGrafter"/>
</dbReference>
<dbReference type="EMBL" id="RBAH01000008">
    <property type="protein sequence ID" value="RKN84540.1"/>
    <property type="molecule type" value="Genomic_DNA"/>
</dbReference>
<protein>
    <submittedName>
        <fullName evidence="6">DUF4976 domain-containing protein</fullName>
    </submittedName>
</protein>
<proteinExistence type="inferred from homology"/>
<keyword evidence="7" id="KW-1185">Reference proteome</keyword>
<dbReference type="Gene3D" id="3.40.720.10">
    <property type="entry name" value="Alkaline Phosphatase, subunit A"/>
    <property type="match status" value="1"/>
</dbReference>
<dbReference type="InterPro" id="IPR024607">
    <property type="entry name" value="Sulfatase_CS"/>
</dbReference>
<dbReference type="RefSeq" id="WP_120747796.1">
    <property type="nucleotide sequence ID" value="NZ_RBAH01000008.1"/>
</dbReference>
<dbReference type="PANTHER" id="PTHR42693">
    <property type="entry name" value="ARYLSULFATASE FAMILY MEMBER"/>
    <property type="match status" value="1"/>
</dbReference>
<organism evidence="6 7">
    <name type="scientific">Paenibacillus ginsengarvi</name>
    <dbReference type="NCBI Taxonomy" id="400777"/>
    <lineage>
        <taxon>Bacteria</taxon>
        <taxon>Bacillati</taxon>
        <taxon>Bacillota</taxon>
        <taxon>Bacilli</taxon>
        <taxon>Bacillales</taxon>
        <taxon>Paenibacillaceae</taxon>
        <taxon>Paenibacillus</taxon>
    </lineage>
</organism>
<dbReference type="PROSITE" id="PS00523">
    <property type="entry name" value="SULFATASE_1"/>
    <property type="match status" value="1"/>
</dbReference>
<evidence type="ECO:0000256" key="4">
    <source>
        <dbReference type="ARBA" id="ARBA00022837"/>
    </source>
</evidence>
<feature type="domain" description="Sulfatase N-terminal" evidence="5">
    <location>
        <begin position="10"/>
        <end position="358"/>
    </location>
</feature>
<evidence type="ECO:0000256" key="1">
    <source>
        <dbReference type="ARBA" id="ARBA00008779"/>
    </source>
</evidence>
<dbReference type="Pfam" id="PF00884">
    <property type="entry name" value="Sulfatase"/>
    <property type="match status" value="1"/>
</dbReference>
<dbReference type="InterPro" id="IPR050738">
    <property type="entry name" value="Sulfatase"/>
</dbReference>
<reference evidence="6 7" key="1">
    <citation type="journal article" date="2007" name="Int. J. Syst. Evol. Microbiol.">
        <title>Paenibacillus ginsengarvi sp. nov., isolated from soil from ginseng cultivation.</title>
        <authorList>
            <person name="Yoon M.H."/>
            <person name="Ten L.N."/>
            <person name="Im W.T."/>
        </authorList>
    </citation>
    <scope>NUCLEOTIDE SEQUENCE [LARGE SCALE GENOMIC DNA]</scope>
    <source>
        <strain evidence="6 7">KCTC 13059</strain>
    </source>
</reference>
<evidence type="ECO:0000256" key="3">
    <source>
        <dbReference type="ARBA" id="ARBA00022801"/>
    </source>
</evidence>
<accession>A0A3B0CHF5</accession>
<comment type="similarity">
    <text evidence="1">Belongs to the sulfatase family.</text>
</comment>
<dbReference type="Proteomes" id="UP000282311">
    <property type="component" value="Unassembled WGS sequence"/>
</dbReference>
<dbReference type="SUPFAM" id="SSF53649">
    <property type="entry name" value="Alkaline phosphatase-like"/>
    <property type="match status" value="1"/>
</dbReference>
<keyword evidence="4" id="KW-0106">Calcium</keyword>
<evidence type="ECO:0000313" key="6">
    <source>
        <dbReference type="EMBL" id="RKN84540.1"/>
    </source>
</evidence>
<evidence type="ECO:0000259" key="5">
    <source>
        <dbReference type="Pfam" id="PF00884"/>
    </source>
</evidence>